<comment type="caution">
    <text evidence="2">The sequence shown here is derived from an EMBL/GenBank/DDBJ whole genome shotgun (WGS) entry which is preliminary data.</text>
</comment>
<keyword evidence="3" id="KW-1185">Reference proteome</keyword>
<proteinExistence type="predicted"/>
<gene>
    <name evidence="2" type="ORF">QVD17_09438</name>
</gene>
<accession>A0AAD8P5B1</accession>
<evidence type="ECO:0000313" key="3">
    <source>
        <dbReference type="Proteomes" id="UP001229421"/>
    </source>
</evidence>
<evidence type="ECO:0000313" key="2">
    <source>
        <dbReference type="EMBL" id="KAK1432541.1"/>
    </source>
</evidence>
<sequence>MKKSSNGVKEEDEGVDYRNVNELEDDGKAYSQDYTLGYVEPERERISMEERIANFNFMRKKEAHYALTTDLIEHCWLTHREVRDLEVLG</sequence>
<dbReference type="AlphaFoldDB" id="A0AAD8P5B1"/>
<dbReference type="EMBL" id="JAUHHV010000002">
    <property type="protein sequence ID" value="KAK1432541.1"/>
    <property type="molecule type" value="Genomic_DNA"/>
</dbReference>
<reference evidence="2" key="1">
    <citation type="journal article" date="2023" name="bioRxiv">
        <title>Improved chromosome-level genome assembly for marigold (Tagetes erecta).</title>
        <authorList>
            <person name="Jiang F."/>
            <person name="Yuan L."/>
            <person name="Wang S."/>
            <person name="Wang H."/>
            <person name="Xu D."/>
            <person name="Wang A."/>
            <person name="Fan W."/>
        </authorList>
    </citation>
    <scope>NUCLEOTIDE SEQUENCE</scope>
    <source>
        <strain evidence="2">WSJ</strain>
        <tissue evidence="2">Leaf</tissue>
    </source>
</reference>
<name>A0AAD8P5B1_TARER</name>
<feature type="region of interest" description="Disordered" evidence="1">
    <location>
        <begin position="1"/>
        <end position="22"/>
    </location>
</feature>
<evidence type="ECO:0000256" key="1">
    <source>
        <dbReference type="SAM" id="MobiDB-lite"/>
    </source>
</evidence>
<dbReference type="Proteomes" id="UP001229421">
    <property type="component" value="Unassembled WGS sequence"/>
</dbReference>
<organism evidence="2 3">
    <name type="scientific">Tagetes erecta</name>
    <name type="common">African marigold</name>
    <dbReference type="NCBI Taxonomy" id="13708"/>
    <lineage>
        <taxon>Eukaryota</taxon>
        <taxon>Viridiplantae</taxon>
        <taxon>Streptophyta</taxon>
        <taxon>Embryophyta</taxon>
        <taxon>Tracheophyta</taxon>
        <taxon>Spermatophyta</taxon>
        <taxon>Magnoliopsida</taxon>
        <taxon>eudicotyledons</taxon>
        <taxon>Gunneridae</taxon>
        <taxon>Pentapetalae</taxon>
        <taxon>asterids</taxon>
        <taxon>campanulids</taxon>
        <taxon>Asterales</taxon>
        <taxon>Asteraceae</taxon>
        <taxon>Asteroideae</taxon>
        <taxon>Heliantheae alliance</taxon>
        <taxon>Tageteae</taxon>
        <taxon>Tagetes</taxon>
    </lineage>
</organism>
<protein>
    <submittedName>
        <fullName evidence="2">Uncharacterized protein</fullName>
    </submittedName>
</protein>